<keyword evidence="6" id="KW-1185">Reference proteome</keyword>
<keyword evidence="1" id="KW-0472">Membrane</keyword>
<dbReference type="EMBL" id="BQKA01000050">
    <property type="protein sequence ID" value="GJM51346.1"/>
    <property type="molecule type" value="Genomic_DNA"/>
</dbReference>
<reference evidence="3 6" key="1">
    <citation type="submission" date="2021-11" db="EMBL/GenBank/DDBJ databases">
        <title>Draft genome sequence of Capnocytophaga sp. strain KC07075 isolated from cat oral cavity.</title>
        <authorList>
            <person name="Suzuki M."/>
            <person name="Imaoka K."/>
            <person name="Kimura M."/>
            <person name="Morikawa S."/>
            <person name="Maeda K."/>
        </authorList>
    </citation>
    <scope>NUCLEOTIDE SEQUENCE</scope>
    <source>
        <strain evidence="3">KC07075</strain>
        <strain evidence="4 6">KC07079</strain>
    </source>
</reference>
<evidence type="ECO:0000313" key="6">
    <source>
        <dbReference type="Proteomes" id="UP001208692"/>
    </source>
</evidence>
<gene>
    <name evidence="3" type="ORF">RCZ15_23190</name>
    <name evidence="4" type="ORF">RCZ16_15540</name>
</gene>
<dbReference type="AlphaFoldDB" id="A0AAV5AZ78"/>
<dbReference type="InterPro" id="IPR001173">
    <property type="entry name" value="Glyco_trans_2-like"/>
</dbReference>
<accession>A0AAV5AZ78</accession>
<sequence>MQSSVNEILTRRKVCVLIPTYNNAKTLVRVLNEIRNYTTEIIVVNDGSTDETAAILSKYTDIEVLTFDTNKGKGKALRVGFDKARSMGYNYALTIDSDGQHFAQDIAVFAYEMEKSEEPVLLIGSRDMNQKDVPKKNSFGHRFSNFWFWFETGVALSDTQSGYRLYPLEKLAKNYVTNRFEFEIEVIVRASWSGILIKNVPIGVLYDKQERVSHFRPFWDFARISILNTFLVLIAILYIKPRDFLRNLKKKVFGSS</sequence>
<dbReference type="EMBL" id="BQKB01000031">
    <property type="protein sequence ID" value="GJM53237.1"/>
    <property type="molecule type" value="Genomic_DNA"/>
</dbReference>
<proteinExistence type="predicted"/>
<dbReference type="InterPro" id="IPR029044">
    <property type="entry name" value="Nucleotide-diphossugar_trans"/>
</dbReference>
<dbReference type="Proteomes" id="UP001207736">
    <property type="component" value="Unassembled WGS sequence"/>
</dbReference>
<name>A0AAV5AZ78_9FLAO</name>
<evidence type="ECO:0000313" key="5">
    <source>
        <dbReference type="Proteomes" id="UP001207736"/>
    </source>
</evidence>
<dbReference type="SUPFAM" id="SSF53448">
    <property type="entry name" value="Nucleotide-diphospho-sugar transferases"/>
    <property type="match status" value="1"/>
</dbReference>
<keyword evidence="1" id="KW-0812">Transmembrane</keyword>
<evidence type="ECO:0000259" key="2">
    <source>
        <dbReference type="Pfam" id="PF00535"/>
    </source>
</evidence>
<keyword evidence="1" id="KW-1133">Transmembrane helix</keyword>
<dbReference type="PANTHER" id="PTHR10859">
    <property type="entry name" value="GLYCOSYL TRANSFERASE"/>
    <property type="match status" value="1"/>
</dbReference>
<comment type="caution">
    <text evidence="3">The sequence shown here is derived from an EMBL/GenBank/DDBJ whole genome shotgun (WGS) entry which is preliminary data.</text>
</comment>
<dbReference type="CDD" id="cd04179">
    <property type="entry name" value="DPM_DPG-synthase_like"/>
    <property type="match status" value="1"/>
</dbReference>
<feature type="domain" description="Glycosyltransferase 2-like" evidence="2">
    <location>
        <begin position="15"/>
        <end position="153"/>
    </location>
</feature>
<evidence type="ECO:0000256" key="1">
    <source>
        <dbReference type="SAM" id="Phobius"/>
    </source>
</evidence>
<feature type="transmembrane region" description="Helical" evidence="1">
    <location>
        <begin position="218"/>
        <end position="239"/>
    </location>
</feature>
<evidence type="ECO:0000313" key="3">
    <source>
        <dbReference type="EMBL" id="GJM51346.1"/>
    </source>
</evidence>
<dbReference type="PANTHER" id="PTHR10859:SF91">
    <property type="entry name" value="DOLICHYL-PHOSPHATE BETA-GLUCOSYLTRANSFERASE"/>
    <property type="match status" value="1"/>
</dbReference>
<dbReference type="Proteomes" id="UP001208692">
    <property type="component" value="Unassembled WGS sequence"/>
</dbReference>
<organism evidence="3 5">
    <name type="scientific">Capnocytophaga catalasegens</name>
    <dbReference type="NCBI Taxonomy" id="1004260"/>
    <lineage>
        <taxon>Bacteria</taxon>
        <taxon>Pseudomonadati</taxon>
        <taxon>Bacteroidota</taxon>
        <taxon>Flavobacteriia</taxon>
        <taxon>Flavobacteriales</taxon>
        <taxon>Flavobacteriaceae</taxon>
        <taxon>Capnocytophaga</taxon>
    </lineage>
</organism>
<dbReference type="GO" id="GO:0006487">
    <property type="term" value="P:protein N-linked glycosylation"/>
    <property type="evidence" value="ECO:0007669"/>
    <property type="project" value="TreeGrafter"/>
</dbReference>
<protein>
    <recommendedName>
        <fullName evidence="2">Glycosyltransferase 2-like domain-containing protein</fullName>
    </recommendedName>
</protein>
<dbReference type="Pfam" id="PF00535">
    <property type="entry name" value="Glycos_transf_2"/>
    <property type="match status" value="1"/>
</dbReference>
<evidence type="ECO:0000313" key="4">
    <source>
        <dbReference type="EMBL" id="GJM53237.1"/>
    </source>
</evidence>
<dbReference type="Gene3D" id="3.90.550.10">
    <property type="entry name" value="Spore Coat Polysaccharide Biosynthesis Protein SpsA, Chain A"/>
    <property type="match status" value="1"/>
</dbReference>